<keyword evidence="2" id="KW-1185">Reference proteome</keyword>
<feature type="compositionally biased region" description="Low complexity" evidence="1">
    <location>
        <begin position="940"/>
        <end position="958"/>
    </location>
</feature>
<sequence>VSAAASTRRHGLPLHQAQDIRGPRHPRPPAVQLPQPAGPVQLQPLPSPRLSDQRNDSNGPGTQSRQGDGAEPGRAAATPAEASASGGRDSEEQLRLRIYLQTSSSSCERGAAASATDAKDVNEAKADTATAATPKHPKAGGERWRFRGAAAAKLGQGRGLPGLGGRFGRHVAGVRAAVQQPAGRARLQHRAGGRHHYRGHRHRHRAQPPPLRKPLPTRGKSGHSSQSPAVKGSSALMYDGPPQSGTQKQQLHSMKDSRGAAQGWRMRAAPGGRADAAAAARARRDCQPSRGRHQSGTASRTGSSARTTADTEPATCGGSARGTPRRRHGNPAVAAAVAAVAGCRIELSIRAGEATCFESGRLKRARAEASATLAASAAQPPACRIGPLGSGLPGRLYWPGSGGTTGTSGTGEPPAAARVQGGVRLPAARAVGAACCCSSSGGVIESGAACCCCEFRGVIESGAACCCWSSGGDSDGAAAAEPSSRLASGRRAAVRFRRRSRPVQPDGAAEGSPDRVRGGDGGATLSRSASCAGGERAHLYRRDPPPPPPPHEATDEELRSSDGDSADSLHRQQSNAGQDGWWPEISQRRHQRHRQLFAPPSALRNGNSSDAQLGSAPATAARQQQQRAEPVRRGGDGAVQAAQPPAASAAVFAAGAASCSCRRLGSSGSSELVELELSPADSGVHLTSRRPEPSSSGSFEIAELELSPLGGIRTTHRRAGGYGSSSSSGSSGVPAELELQLGGGGGPGEHPPPAGVDRRQNRRIERRRLAGLRADLRRVRVGEREGAPAHRPGSAPCADRRAPALPASAFVQRGSVRGLRRSGGGRGAPSLEDLLGRRRRRRRQSREPPCRPPPPPLPSPPPTDVIDCARGDVGWEKRRQRHRLGQRLLGEHQPQPDLRQRGRRRRRSLPGPRADGDVDGGGHSRVCSGGSGRGGRRSGKGAAAPSSASDARSSLVVRGGSGPGSGSLQSGYSRLELRAHGGPRQPPTEGRTEQSRNRRKQRRSESGGETAGSGGAVAGPGTYYRFQPPPQAPVVWHKKPTATVREQTTQTSPQQQQQQQQQQAEPRQQRKFATPFSMRTGGILNSSSQQQQQPPASRRFSDASAARLQTGAVRQSDAAHPARHGAARPPLWCAGKTTIQLLRFHNPSAAGRAGQAPMRVRPPRFLSQQEEREAMYSRKHEINEARRRLAEATSEEEVAEAARIGQGPPRWKAS</sequence>
<protein>
    <submittedName>
        <fullName evidence="3">RING-type domain-containing protein</fullName>
    </submittedName>
</protein>
<proteinExistence type="predicted"/>
<feature type="compositionally biased region" description="Low complexity" evidence="1">
    <location>
        <begin position="295"/>
        <end position="308"/>
    </location>
</feature>
<feature type="region of interest" description="Disordered" evidence="1">
    <location>
        <begin position="1"/>
        <end position="143"/>
    </location>
</feature>
<dbReference type="AlphaFoldDB" id="A0A1I8FKK7"/>
<accession>A0A1I8FKK7</accession>
<feature type="region of interest" description="Disordered" evidence="1">
    <location>
        <begin position="477"/>
        <end position="642"/>
    </location>
</feature>
<feature type="compositionally biased region" description="Basic and acidic residues" evidence="1">
    <location>
        <begin position="867"/>
        <end position="877"/>
    </location>
</feature>
<feature type="compositionally biased region" description="Polar residues" evidence="1">
    <location>
        <begin position="56"/>
        <end position="66"/>
    </location>
</feature>
<feature type="compositionally biased region" description="Low complexity" evidence="1">
    <location>
        <begin position="267"/>
        <end position="280"/>
    </location>
</feature>
<reference evidence="3" key="1">
    <citation type="submission" date="2016-11" db="UniProtKB">
        <authorList>
            <consortium name="WormBaseParasite"/>
        </authorList>
    </citation>
    <scope>IDENTIFICATION</scope>
</reference>
<feature type="compositionally biased region" description="Low complexity" evidence="1">
    <location>
        <begin position="1045"/>
        <end position="1066"/>
    </location>
</feature>
<feature type="compositionally biased region" description="Polar residues" evidence="1">
    <location>
        <begin position="243"/>
        <end position="252"/>
    </location>
</feature>
<feature type="region of interest" description="Disordered" evidence="1">
    <location>
        <begin position="713"/>
        <end position="1131"/>
    </location>
</feature>
<feature type="compositionally biased region" description="Basic and acidic residues" evidence="1">
    <location>
        <begin position="774"/>
        <end position="788"/>
    </location>
</feature>
<feature type="compositionally biased region" description="Basic and acidic residues" evidence="1">
    <location>
        <begin position="117"/>
        <end position="126"/>
    </location>
</feature>
<evidence type="ECO:0000313" key="3">
    <source>
        <dbReference type="WBParaSite" id="maker-unitig_37892-snap-gene-0.2-mRNA-1"/>
    </source>
</evidence>
<feature type="compositionally biased region" description="Pro residues" evidence="1">
    <location>
        <begin position="850"/>
        <end position="863"/>
    </location>
</feature>
<feature type="compositionally biased region" description="Basic residues" evidence="1">
    <location>
        <begin position="492"/>
        <end position="501"/>
    </location>
</feature>
<feature type="region of interest" description="Disordered" evidence="1">
    <location>
        <begin position="178"/>
        <end position="329"/>
    </location>
</feature>
<evidence type="ECO:0000256" key="1">
    <source>
        <dbReference type="SAM" id="MobiDB-lite"/>
    </source>
</evidence>
<feature type="compositionally biased region" description="Gly residues" evidence="1">
    <location>
        <begin position="923"/>
        <end position="933"/>
    </location>
</feature>
<feature type="compositionally biased region" description="Basic and acidic residues" evidence="1">
    <location>
        <begin position="552"/>
        <end position="570"/>
    </location>
</feature>
<organism evidence="2 3">
    <name type="scientific">Macrostomum lignano</name>
    <dbReference type="NCBI Taxonomy" id="282301"/>
    <lineage>
        <taxon>Eukaryota</taxon>
        <taxon>Metazoa</taxon>
        <taxon>Spiralia</taxon>
        <taxon>Lophotrochozoa</taxon>
        <taxon>Platyhelminthes</taxon>
        <taxon>Rhabditophora</taxon>
        <taxon>Macrostomorpha</taxon>
        <taxon>Macrostomida</taxon>
        <taxon>Macrostomidae</taxon>
        <taxon>Macrostomum</taxon>
    </lineage>
</organism>
<feature type="compositionally biased region" description="Low complexity" evidence="1">
    <location>
        <begin position="616"/>
        <end position="628"/>
    </location>
</feature>
<feature type="compositionally biased region" description="Basic and acidic residues" evidence="1">
    <location>
        <begin position="535"/>
        <end position="544"/>
    </location>
</feature>
<name>A0A1I8FKK7_9PLAT</name>
<dbReference type="WBParaSite" id="maker-unitig_37892-snap-gene-0.2-mRNA-1">
    <property type="protein sequence ID" value="maker-unitig_37892-snap-gene-0.2-mRNA-1"/>
    <property type="gene ID" value="maker-unitig_37892-snap-gene-0.2"/>
</dbReference>
<feature type="compositionally biased region" description="Low complexity" evidence="1">
    <location>
        <begin position="1086"/>
        <end position="1107"/>
    </location>
</feature>
<feature type="compositionally biased region" description="Low complexity" evidence="1">
    <location>
        <begin position="724"/>
        <end position="740"/>
    </location>
</feature>
<feature type="compositionally biased region" description="Gly residues" evidence="1">
    <location>
        <begin position="1009"/>
        <end position="1018"/>
    </location>
</feature>
<feature type="compositionally biased region" description="Basic residues" evidence="1">
    <location>
        <begin position="186"/>
        <end position="206"/>
    </location>
</feature>
<evidence type="ECO:0000313" key="2">
    <source>
        <dbReference type="Proteomes" id="UP000095280"/>
    </source>
</evidence>
<feature type="compositionally biased region" description="Low complexity" evidence="1">
    <location>
        <begin position="72"/>
        <end position="87"/>
    </location>
</feature>
<feature type="region of interest" description="Disordered" evidence="1">
    <location>
        <begin position="1188"/>
        <end position="1214"/>
    </location>
</feature>
<dbReference type="Proteomes" id="UP000095280">
    <property type="component" value="Unplaced"/>
</dbReference>